<name>A0A497ELI7_9CREN</name>
<dbReference type="InterPro" id="IPR007197">
    <property type="entry name" value="rSAM"/>
</dbReference>
<dbReference type="SFLD" id="SFLDS00029">
    <property type="entry name" value="Radical_SAM"/>
    <property type="match status" value="1"/>
</dbReference>
<evidence type="ECO:0000256" key="8">
    <source>
        <dbReference type="RuleBase" id="RU368081"/>
    </source>
</evidence>
<dbReference type="PROSITE" id="PS51918">
    <property type="entry name" value="RADICAL_SAM"/>
    <property type="match status" value="1"/>
</dbReference>
<dbReference type="Pfam" id="PF04055">
    <property type="entry name" value="Radical_SAM"/>
    <property type="match status" value="1"/>
</dbReference>
<keyword evidence="2 8" id="KW-0808">Transferase</keyword>
<sequence>MVCVYIETYGCANNVAESQIIAGLLERAGIELVKSPEHADVIVVNTCDVKLATRNRMLERLRFLSERFGEEKLVIAGCMPEIEPSLLRELFPRASMVSTNHIDEMVKAVGEILKGGRVELIGRKPLEKVCMPKIRDNPVRNIIPICSGCNGACAFCATKLAKGNVFSFSEEKILKEMLASRDAGVKEFYLTGQDVSCYGLDYCEESRLPELLQKILACVKGKYFIRLGMMNPKNVLKISNRLLRIYRDERVFKFLHVPVQSGSNRILRRMNRGYTVEEFADLVRKFRRHFPEMTVWSDIIVGFPGETEKDFEKSVELVKELKFDYVNVSRFSPH</sequence>
<evidence type="ECO:0000256" key="6">
    <source>
        <dbReference type="ARBA" id="ARBA00023004"/>
    </source>
</evidence>
<dbReference type="GO" id="GO:0046872">
    <property type="term" value="F:metal ion binding"/>
    <property type="evidence" value="ECO:0007669"/>
    <property type="project" value="UniProtKB-UniRule"/>
</dbReference>
<evidence type="ECO:0000313" key="11">
    <source>
        <dbReference type="EMBL" id="RLE45331.1"/>
    </source>
</evidence>
<dbReference type="Proteomes" id="UP000278475">
    <property type="component" value="Unassembled WGS sequence"/>
</dbReference>
<keyword evidence="4 8" id="KW-0819">tRNA processing</keyword>
<keyword evidence="7 8" id="KW-0411">Iron-sulfur</keyword>
<evidence type="ECO:0000256" key="3">
    <source>
        <dbReference type="ARBA" id="ARBA00022691"/>
    </source>
</evidence>
<dbReference type="InterPro" id="IPR020612">
    <property type="entry name" value="Methylthiotransferase_CS"/>
</dbReference>
<dbReference type="SMART" id="SM00729">
    <property type="entry name" value="Elp3"/>
    <property type="match status" value="1"/>
</dbReference>
<accession>A0A497ELI7</accession>
<protein>
    <recommendedName>
        <fullName evidence="8">tRNA-t(6)A37 methylthiotransferase</fullName>
        <ecNumber evidence="8">2.8.4.5</ecNumber>
    </recommendedName>
</protein>
<dbReference type="Gene3D" id="3.80.30.20">
    <property type="entry name" value="tm_1862 like domain"/>
    <property type="match status" value="1"/>
</dbReference>
<reference evidence="11 12" key="1">
    <citation type="submission" date="2018-06" db="EMBL/GenBank/DDBJ databases">
        <title>Extensive metabolic versatility and redundancy in microbially diverse, dynamic hydrothermal sediments.</title>
        <authorList>
            <person name="Dombrowski N."/>
            <person name="Teske A."/>
            <person name="Baker B.J."/>
        </authorList>
    </citation>
    <scope>NUCLEOTIDE SEQUENCE [LARGE SCALE GENOMIC DNA]</scope>
    <source>
        <strain evidence="11">B66_G16</strain>
    </source>
</reference>
<dbReference type="Pfam" id="PF00919">
    <property type="entry name" value="UPF0004"/>
    <property type="match status" value="1"/>
</dbReference>
<proteinExistence type="inferred from homology"/>
<comment type="similarity">
    <text evidence="8">Belongs to the methylthiotransferase family. CDKAL1 subfamily.</text>
</comment>
<dbReference type="InterPro" id="IPR006638">
    <property type="entry name" value="Elp3/MiaA/NifB-like_rSAM"/>
</dbReference>
<dbReference type="InterPro" id="IPR013848">
    <property type="entry name" value="Methylthiotransferase_N"/>
</dbReference>
<dbReference type="PROSITE" id="PS01278">
    <property type="entry name" value="MTTASE_RADICAL"/>
    <property type="match status" value="1"/>
</dbReference>
<keyword evidence="5 8" id="KW-0479">Metal-binding</keyword>
<feature type="domain" description="MTTase N-terminal" evidence="9">
    <location>
        <begin position="2"/>
        <end position="114"/>
    </location>
</feature>
<dbReference type="SFLD" id="SFLDG01082">
    <property type="entry name" value="B12-binding_domain_containing"/>
    <property type="match status" value="1"/>
</dbReference>
<feature type="domain" description="Radical SAM core" evidence="10">
    <location>
        <begin position="135"/>
        <end position="334"/>
    </location>
</feature>
<dbReference type="PROSITE" id="PS51449">
    <property type="entry name" value="MTTASE_N"/>
    <property type="match status" value="1"/>
</dbReference>
<keyword evidence="1 8" id="KW-0004">4Fe-4S</keyword>
<dbReference type="SUPFAM" id="SSF102114">
    <property type="entry name" value="Radical SAM enzymes"/>
    <property type="match status" value="1"/>
</dbReference>
<dbReference type="PANTHER" id="PTHR11918">
    <property type="entry name" value="RADICAL SAM PROTEINS"/>
    <property type="match status" value="1"/>
</dbReference>
<dbReference type="InterPro" id="IPR038135">
    <property type="entry name" value="Methylthiotransferase_N_sf"/>
</dbReference>
<comment type="catalytic activity">
    <reaction evidence="8">
        <text>N(6)-L-threonylcarbamoyladenosine(37) in tRNA + (sulfur carrier)-SH + AH2 + 2 S-adenosyl-L-methionine = 2-methylsulfanyl-N(6)-L-threonylcarbamoyladenosine(37) in tRNA + (sulfur carrier)-H + 5'-deoxyadenosine + L-methionine + A + S-adenosyl-L-homocysteine + 2 H(+)</text>
        <dbReference type="Rhea" id="RHEA:37075"/>
        <dbReference type="Rhea" id="RHEA-COMP:10163"/>
        <dbReference type="Rhea" id="RHEA-COMP:11092"/>
        <dbReference type="Rhea" id="RHEA-COMP:14737"/>
        <dbReference type="Rhea" id="RHEA-COMP:14739"/>
        <dbReference type="ChEBI" id="CHEBI:13193"/>
        <dbReference type="ChEBI" id="CHEBI:15378"/>
        <dbReference type="ChEBI" id="CHEBI:17319"/>
        <dbReference type="ChEBI" id="CHEBI:17499"/>
        <dbReference type="ChEBI" id="CHEBI:29917"/>
        <dbReference type="ChEBI" id="CHEBI:57844"/>
        <dbReference type="ChEBI" id="CHEBI:57856"/>
        <dbReference type="ChEBI" id="CHEBI:59789"/>
        <dbReference type="ChEBI" id="CHEBI:64428"/>
        <dbReference type="ChEBI" id="CHEBI:74418"/>
        <dbReference type="ChEBI" id="CHEBI:74420"/>
        <dbReference type="EC" id="2.8.4.5"/>
    </reaction>
</comment>
<dbReference type="InterPro" id="IPR023404">
    <property type="entry name" value="rSAM_horseshoe"/>
</dbReference>
<evidence type="ECO:0000259" key="9">
    <source>
        <dbReference type="PROSITE" id="PS51449"/>
    </source>
</evidence>
<evidence type="ECO:0000313" key="12">
    <source>
        <dbReference type="Proteomes" id="UP000278475"/>
    </source>
</evidence>
<comment type="cofactor">
    <cofactor evidence="8">
        <name>[4Fe-4S] cluster</name>
        <dbReference type="ChEBI" id="CHEBI:49883"/>
    </cofactor>
    <text evidence="8">Binds 1 or 2 [4Fe-4S] cluster. One cluster is coordinated with 3 cysteines and an exchangeable S-adenosyl-L-methionine.</text>
</comment>
<evidence type="ECO:0000259" key="10">
    <source>
        <dbReference type="PROSITE" id="PS51918"/>
    </source>
</evidence>
<evidence type="ECO:0000256" key="4">
    <source>
        <dbReference type="ARBA" id="ARBA00022694"/>
    </source>
</evidence>
<dbReference type="InterPro" id="IPR005839">
    <property type="entry name" value="Methylthiotransferase"/>
</dbReference>
<feature type="non-terminal residue" evidence="11">
    <location>
        <position position="334"/>
    </location>
</feature>
<dbReference type="GO" id="GO:0035598">
    <property type="term" value="F:tRNA (N(6)-L-threonylcarbamoyladenosine(37)-C(2))-methylthiotransferase activity"/>
    <property type="evidence" value="ECO:0007669"/>
    <property type="project" value="UniProtKB-UniRule"/>
</dbReference>
<keyword evidence="6 8" id="KW-0408">Iron</keyword>
<organism evidence="11 12">
    <name type="scientific">Thermoproteota archaeon</name>
    <dbReference type="NCBI Taxonomy" id="2056631"/>
    <lineage>
        <taxon>Archaea</taxon>
        <taxon>Thermoproteota</taxon>
    </lineage>
</organism>
<gene>
    <name evidence="11" type="ORF">DRJ31_11430</name>
</gene>
<evidence type="ECO:0000256" key="7">
    <source>
        <dbReference type="ARBA" id="ARBA00023014"/>
    </source>
</evidence>
<dbReference type="EC" id="2.8.4.5" evidence="8"/>
<dbReference type="AlphaFoldDB" id="A0A497ELI7"/>
<evidence type="ECO:0000256" key="5">
    <source>
        <dbReference type="ARBA" id="ARBA00022723"/>
    </source>
</evidence>
<dbReference type="EMBL" id="QMQV01000267">
    <property type="protein sequence ID" value="RLE45331.1"/>
    <property type="molecule type" value="Genomic_DNA"/>
</dbReference>
<evidence type="ECO:0000256" key="1">
    <source>
        <dbReference type="ARBA" id="ARBA00022485"/>
    </source>
</evidence>
<comment type="caution">
    <text evidence="11">The sequence shown here is derived from an EMBL/GenBank/DDBJ whole genome shotgun (WGS) entry which is preliminary data.</text>
</comment>
<dbReference type="NCBIfam" id="TIGR01578">
    <property type="entry name" value="MiaB-like-B"/>
    <property type="match status" value="1"/>
</dbReference>
<comment type="function">
    <text evidence="8">Catalyzes the methylthiolation of N6-threonylcarbamoyladenosine (t(6)A), leading to the formation of 2-methylthio-N6-threonylcarbamoyladenosine (ms(2)t(6)A) at position 37 in tRNAs that read codons beginning with adenine.</text>
</comment>
<dbReference type="PANTHER" id="PTHR11918:SF45">
    <property type="entry name" value="THREONYLCARBAMOYLADENOSINE TRNA METHYLTHIOTRANSFERASE"/>
    <property type="match status" value="1"/>
</dbReference>
<dbReference type="InterPro" id="IPR058240">
    <property type="entry name" value="rSAM_sf"/>
</dbReference>
<dbReference type="NCBIfam" id="TIGR00089">
    <property type="entry name" value="MiaB/RimO family radical SAM methylthiotransferase"/>
    <property type="match status" value="1"/>
</dbReference>
<dbReference type="GO" id="GO:0051539">
    <property type="term" value="F:4 iron, 4 sulfur cluster binding"/>
    <property type="evidence" value="ECO:0007669"/>
    <property type="project" value="UniProtKB-UniRule"/>
</dbReference>
<dbReference type="Gene3D" id="3.40.50.12160">
    <property type="entry name" value="Methylthiotransferase, N-terminal domain"/>
    <property type="match status" value="1"/>
</dbReference>
<keyword evidence="3 8" id="KW-0949">S-adenosyl-L-methionine</keyword>
<evidence type="ECO:0000256" key="2">
    <source>
        <dbReference type="ARBA" id="ARBA00022679"/>
    </source>
</evidence>
<dbReference type="InterPro" id="IPR006466">
    <property type="entry name" value="MiaB-like_arc_euk"/>
</dbReference>